<dbReference type="EMBL" id="QRSS01000005">
    <property type="protein sequence ID" value="RGQ05922.1"/>
    <property type="molecule type" value="Genomic_DNA"/>
</dbReference>
<reference evidence="3 4" key="1">
    <citation type="submission" date="2018-08" db="EMBL/GenBank/DDBJ databases">
        <title>A genome reference for cultivated species of the human gut microbiota.</title>
        <authorList>
            <person name="Zou Y."/>
            <person name="Xue W."/>
            <person name="Luo G."/>
        </authorList>
    </citation>
    <scope>NUCLEOTIDE SEQUENCE [LARGE SCALE GENOMIC DNA]</scope>
    <source>
        <strain evidence="2 4">AF25-21</strain>
        <strain evidence="1 3">AF29-2BH</strain>
    </source>
</reference>
<comment type="caution">
    <text evidence="1">The sequence shown here is derived from an EMBL/GenBank/DDBJ whole genome shotgun (WGS) entry which is preliminary data.</text>
</comment>
<dbReference type="InterPro" id="IPR045933">
    <property type="entry name" value="DUF6353"/>
</dbReference>
<evidence type="ECO:0000313" key="3">
    <source>
        <dbReference type="Proteomes" id="UP000283585"/>
    </source>
</evidence>
<proteinExistence type="predicted"/>
<dbReference type="Proteomes" id="UP000283585">
    <property type="component" value="Unassembled WGS sequence"/>
</dbReference>
<dbReference type="AlphaFoldDB" id="A0A411ZSX7"/>
<protein>
    <submittedName>
        <fullName evidence="1">Uncharacterized protein</fullName>
    </submittedName>
</protein>
<evidence type="ECO:0000313" key="4">
    <source>
        <dbReference type="Proteomes" id="UP000285839"/>
    </source>
</evidence>
<organism evidence="1 3">
    <name type="scientific">Blautia obeum</name>
    <dbReference type="NCBI Taxonomy" id="40520"/>
    <lineage>
        <taxon>Bacteria</taxon>
        <taxon>Bacillati</taxon>
        <taxon>Bacillota</taxon>
        <taxon>Clostridia</taxon>
        <taxon>Lachnospirales</taxon>
        <taxon>Lachnospiraceae</taxon>
        <taxon>Blautia</taxon>
    </lineage>
</organism>
<gene>
    <name evidence="2" type="ORF">DWY46_04825</name>
    <name evidence="1" type="ORF">DWZ12_05490</name>
</gene>
<dbReference type="Proteomes" id="UP000285839">
    <property type="component" value="Unassembled WGS sequence"/>
</dbReference>
<dbReference type="RefSeq" id="WP_118031245.1">
    <property type="nucleotide sequence ID" value="NZ_QRSS01000005.1"/>
</dbReference>
<dbReference type="EMBL" id="QRUH01000002">
    <property type="protein sequence ID" value="RGR50713.1"/>
    <property type="molecule type" value="Genomic_DNA"/>
</dbReference>
<name>A0A411ZSX7_9FIRM</name>
<accession>A0A411ZSX7</accession>
<evidence type="ECO:0000313" key="2">
    <source>
        <dbReference type="EMBL" id="RGR50713.1"/>
    </source>
</evidence>
<dbReference type="Pfam" id="PF19880">
    <property type="entry name" value="DUF6353"/>
    <property type="match status" value="1"/>
</dbReference>
<sequence length="105" mass="12287">MKKTIIFDERSPRWENNGLINGLTLANCEYWLNDMLQTNRCLLLRDVYEQLCIPITRESLVAGWVISSVPHFEFECHLKPNGAIEIILPEMESDIRYLFPSEQES</sequence>
<evidence type="ECO:0000313" key="1">
    <source>
        <dbReference type="EMBL" id="RGQ05922.1"/>
    </source>
</evidence>